<dbReference type="EMBL" id="CP033067">
    <property type="protein sequence ID" value="AYM89066.1"/>
    <property type="molecule type" value="Genomic_DNA"/>
</dbReference>
<dbReference type="GeneID" id="39469378"/>
<evidence type="ECO:0000313" key="2">
    <source>
        <dbReference type="Proteomes" id="UP000279995"/>
    </source>
</evidence>
<accession>A0AAD0XDT8</accession>
<dbReference type="Proteomes" id="UP000279995">
    <property type="component" value="Plasmid unnamed"/>
</dbReference>
<reference evidence="1 2" key="1">
    <citation type="submission" date="2018-10" db="EMBL/GenBank/DDBJ databases">
        <title>Complete Genome Sequence and Transcriptomic Profiles of a Marine Bacterium, Pseudoalteromonas agarivorans Hao 2018.</title>
        <authorList>
            <person name="Hao L."/>
        </authorList>
    </citation>
    <scope>NUCLEOTIDE SEQUENCE [LARGE SCALE GENOMIC DNA]</scope>
    <source>
        <strain evidence="1 2">Hao 2018</strain>
        <plasmid evidence="1 2">unnamed</plasmid>
    </source>
</reference>
<gene>
    <name evidence="1" type="ORF">D9T18_20465</name>
</gene>
<name>A0AAD0XDT8_9GAMM</name>
<protein>
    <submittedName>
        <fullName evidence="1">Uncharacterized protein</fullName>
    </submittedName>
</protein>
<keyword evidence="1" id="KW-0614">Plasmid</keyword>
<evidence type="ECO:0000313" key="1">
    <source>
        <dbReference type="EMBL" id="AYM89066.1"/>
    </source>
</evidence>
<organism evidence="1 2">
    <name type="scientific">Pseudoalteromonas agarivorans</name>
    <dbReference type="NCBI Taxonomy" id="176102"/>
    <lineage>
        <taxon>Bacteria</taxon>
        <taxon>Pseudomonadati</taxon>
        <taxon>Pseudomonadota</taxon>
        <taxon>Gammaproteobacteria</taxon>
        <taxon>Alteromonadales</taxon>
        <taxon>Pseudoalteromonadaceae</taxon>
        <taxon>Pseudoalteromonas</taxon>
    </lineage>
</organism>
<dbReference type="RefSeq" id="WP_121638740.1">
    <property type="nucleotide sequence ID" value="NZ_CP033067.1"/>
</dbReference>
<dbReference type="AlphaFoldDB" id="A0AAD0XDT8"/>
<geneLocation type="plasmid" evidence="1 2">
    <name>unnamed</name>
</geneLocation>
<sequence>MYNQNKVNNANVKEVRLNELDLPFKTTELSEYYKENIHIVGNELIVGYLSDDHHCESPFSEGSGLIYSAHRNSTTHEEMQDSLALNHEWLPDLSLIEDYEERLRSLWLQKAQNSLEFQIWAEQTPGARPTYSEAYYKRRAAKLWREDVCSIDDFDFTHEVKVELWSSLRSEGLIGEQCAVMLDCYEHGGQCWSISGAGIQDRWDTANGIGCWVPDEVAKEEIERRAACYSFGQIKDNGAWSKNGGRILYYVEFDSDFATNENRKFNSWSDAFEWMMQVVNKHKPLRRKLSTEKRLLIGRQRAATELAECTLETYNQWLQGSVFGVVIATFNNVGTQDNPKWAFDDSEDVWGYIGGDNAMEEMTYLVKSKVENLAQKVV</sequence>
<proteinExistence type="predicted"/>